<organism evidence="2 3">
    <name type="scientific">Ensete ventricosum</name>
    <name type="common">Abyssinian banana</name>
    <name type="synonym">Musa ensete</name>
    <dbReference type="NCBI Taxonomy" id="4639"/>
    <lineage>
        <taxon>Eukaryota</taxon>
        <taxon>Viridiplantae</taxon>
        <taxon>Streptophyta</taxon>
        <taxon>Embryophyta</taxon>
        <taxon>Tracheophyta</taxon>
        <taxon>Spermatophyta</taxon>
        <taxon>Magnoliopsida</taxon>
        <taxon>Liliopsida</taxon>
        <taxon>Zingiberales</taxon>
        <taxon>Musaceae</taxon>
        <taxon>Ensete</taxon>
    </lineage>
</organism>
<dbReference type="Proteomes" id="UP000287651">
    <property type="component" value="Unassembled WGS sequence"/>
</dbReference>
<accession>A0A426XSS0</accession>
<dbReference type="EMBL" id="AMZH03017791">
    <property type="protein sequence ID" value="RRT42511.1"/>
    <property type="molecule type" value="Genomic_DNA"/>
</dbReference>
<sequence length="53" mass="6139">MHRQQPLIVTVREQQAVPKRHRSCVGKDYIGNDRTSSNRTSTSRSHDRLHAKV</sequence>
<proteinExistence type="predicted"/>
<dbReference type="AlphaFoldDB" id="A0A426XSS0"/>
<feature type="region of interest" description="Disordered" evidence="1">
    <location>
        <begin position="1"/>
        <end position="53"/>
    </location>
</feature>
<protein>
    <submittedName>
        <fullName evidence="2">Uncharacterized protein</fullName>
    </submittedName>
</protein>
<feature type="compositionally biased region" description="Basic and acidic residues" evidence="1">
    <location>
        <begin position="44"/>
        <end position="53"/>
    </location>
</feature>
<feature type="compositionally biased region" description="Low complexity" evidence="1">
    <location>
        <begin position="34"/>
        <end position="43"/>
    </location>
</feature>
<gene>
    <name evidence="2" type="ORF">B296_00038882</name>
</gene>
<comment type="caution">
    <text evidence="2">The sequence shown here is derived from an EMBL/GenBank/DDBJ whole genome shotgun (WGS) entry which is preliminary data.</text>
</comment>
<feature type="non-terminal residue" evidence="2">
    <location>
        <position position="53"/>
    </location>
</feature>
<evidence type="ECO:0000313" key="2">
    <source>
        <dbReference type="EMBL" id="RRT42511.1"/>
    </source>
</evidence>
<evidence type="ECO:0000313" key="3">
    <source>
        <dbReference type="Proteomes" id="UP000287651"/>
    </source>
</evidence>
<reference evidence="2 3" key="1">
    <citation type="journal article" date="2014" name="Agronomy (Basel)">
        <title>A Draft Genome Sequence for Ensete ventricosum, the Drought-Tolerant Tree Against Hunger.</title>
        <authorList>
            <person name="Harrison J."/>
            <person name="Moore K.A."/>
            <person name="Paszkiewicz K."/>
            <person name="Jones T."/>
            <person name="Grant M."/>
            <person name="Ambacheew D."/>
            <person name="Muzemil S."/>
            <person name="Studholme D.J."/>
        </authorList>
    </citation>
    <scope>NUCLEOTIDE SEQUENCE [LARGE SCALE GENOMIC DNA]</scope>
</reference>
<name>A0A426XSS0_ENSVE</name>
<evidence type="ECO:0000256" key="1">
    <source>
        <dbReference type="SAM" id="MobiDB-lite"/>
    </source>
</evidence>